<evidence type="ECO:0000256" key="4">
    <source>
        <dbReference type="ARBA" id="ARBA00022692"/>
    </source>
</evidence>
<keyword evidence="4 8" id="KW-0812">Transmembrane</keyword>
<dbReference type="EMBL" id="MGGP01000020">
    <property type="protein sequence ID" value="OGM31870.1"/>
    <property type="molecule type" value="Genomic_DNA"/>
</dbReference>
<feature type="transmembrane region" description="Helical" evidence="8">
    <location>
        <begin position="180"/>
        <end position="199"/>
    </location>
</feature>
<protein>
    <recommendedName>
        <fullName evidence="11">Undecaprenyl-phosphate alpha-N-acetylglucosaminyl 1-phosphate transferase</fullName>
    </recommendedName>
</protein>
<feature type="transmembrane region" description="Helical" evidence="8">
    <location>
        <begin position="105"/>
        <end position="125"/>
    </location>
</feature>
<feature type="transmembrane region" description="Helical" evidence="8">
    <location>
        <begin position="50"/>
        <end position="70"/>
    </location>
</feature>
<dbReference type="GO" id="GO:0005886">
    <property type="term" value="C:plasma membrane"/>
    <property type="evidence" value="ECO:0007669"/>
    <property type="project" value="UniProtKB-SubCell"/>
</dbReference>
<proteinExistence type="predicted"/>
<gene>
    <name evidence="9" type="ORF">A2803_01130</name>
</gene>
<dbReference type="GO" id="GO:0009103">
    <property type="term" value="P:lipopolysaccharide biosynthetic process"/>
    <property type="evidence" value="ECO:0007669"/>
    <property type="project" value="TreeGrafter"/>
</dbReference>
<keyword evidence="5 8" id="KW-1133">Transmembrane helix</keyword>
<keyword evidence="7" id="KW-0479">Metal-binding</keyword>
<evidence type="ECO:0000256" key="5">
    <source>
        <dbReference type="ARBA" id="ARBA00022989"/>
    </source>
</evidence>
<feature type="transmembrane region" description="Helical" evidence="8">
    <location>
        <begin position="76"/>
        <end position="93"/>
    </location>
</feature>
<comment type="subcellular location">
    <subcellularLocation>
        <location evidence="1">Cell membrane</location>
        <topology evidence="1">Multi-pass membrane protein</topology>
    </subcellularLocation>
</comment>
<comment type="caution">
    <text evidence="9">The sequence shown here is derived from an EMBL/GenBank/DDBJ whole genome shotgun (WGS) entry which is preliminary data.</text>
</comment>
<feature type="transmembrane region" description="Helical" evidence="8">
    <location>
        <begin position="257"/>
        <end position="275"/>
    </location>
</feature>
<feature type="transmembrane region" description="Helical" evidence="8">
    <location>
        <begin position="150"/>
        <end position="168"/>
    </location>
</feature>
<reference evidence="9 10" key="1">
    <citation type="journal article" date="2016" name="Nat. Commun.">
        <title>Thousands of microbial genomes shed light on interconnected biogeochemical processes in an aquifer system.</title>
        <authorList>
            <person name="Anantharaman K."/>
            <person name="Brown C.T."/>
            <person name="Hug L.A."/>
            <person name="Sharon I."/>
            <person name="Castelle C.J."/>
            <person name="Probst A.J."/>
            <person name="Thomas B.C."/>
            <person name="Singh A."/>
            <person name="Wilkins M.J."/>
            <person name="Karaoz U."/>
            <person name="Brodie E.L."/>
            <person name="Williams K.H."/>
            <person name="Hubbard S.S."/>
            <person name="Banfield J.F."/>
        </authorList>
    </citation>
    <scope>NUCLEOTIDE SEQUENCE [LARGE SCALE GENOMIC DNA]</scope>
</reference>
<dbReference type="InterPro" id="IPR000715">
    <property type="entry name" value="Glycosyl_transferase_4"/>
</dbReference>
<keyword evidence="2" id="KW-1003">Cell membrane</keyword>
<keyword evidence="6 8" id="KW-0472">Membrane</keyword>
<dbReference type="PANTHER" id="PTHR22926">
    <property type="entry name" value="PHOSPHO-N-ACETYLMURAMOYL-PENTAPEPTIDE-TRANSFERASE"/>
    <property type="match status" value="1"/>
</dbReference>
<dbReference type="PANTHER" id="PTHR22926:SF3">
    <property type="entry name" value="UNDECAPRENYL-PHOSPHATE ALPHA-N-ACETYLGLUCOSAMINYL 1-PHOSPHATE TRANSFERASE"/>
    <property type="match status" value="1"/>
</dbReference>
<evidence type="ECO:0000313" key="9">
    <source>
        <dbReference type="EMBL" id="OGM31870.1"/>
    </source>
</evidence>
<dbReference type="AlphaFoldDB" id="A0A1F7YXB4"/>
<name>A0A1F7YXB4_9BACT</name>
<accession>A0A1F7YXB4</accession>
<dbReference type="GO" id="GO:0071555">
    <property type="term" value="P:cell wall organization"/>
    <property type="evidence" value="ECO:0007669"/>
    <property type="project" value="TreeGrafter"/>
</dbReference>
<dbReference type="GO" id="GO:0046872">
    <property type="term" value="F:metal ion binding"/>
    <property type="evidence" value="ECO:0007669"/>
    <property type="project" value="UniProtKB-KW"/>
</dbReference>
<comment type="cofactor">
    <cofactor evidence="7">
        <name>Mg(2+)</name>
        <dbReference type="ChEBI" id="CHEBI:18420"/>
    </cofactor>
</comment>
<evidence type="ECO:0000313" key="10">
    <source>
        <dbReference type="Proteomes" id="UP000178870"/>
    </source>
</evidence>
<evidence type="ECO:0000256" key="7">
    <source>
        <dbReference type="PIRSR" id="PIRSR600715-1"/>
    </source>
</evidence>
<evidence type="ECO:0000256" key="1">
    <source>
        <dbReference type="ARBA" id="ARBA00004651"/>
    </source>
</evidence>
<sequence length="356" mass="39147">MIETLLILPLILAAGVSYTLTPWVIKLAWKWGLIDDPSVNRQPKVIHKKPTPRAGGLAIFFAIVIGSLILLPVDKHLAGILGGASILVLMGVLDDRYNLNPYLRLIIQFIAASVPIAAGIGIAYWNSPFGLLDLSHPRVEFFLLGETRSIWILSDLFAVFWIVTLMNFINWGAKGVDGQLSGVIAIAALVIAILSFRFSADITEWPVTTLAAILSGAFLGFLPWHKYPQKIMPGFSGSNLAGFMLGVLSILTTTKVGTLFLVLGVPLIDSGYTVIRRIAQGKSPVWGDHGHLHHRLLDIGWSKRKVAYFYWAVTGVLGLIALWVNGQWKLYTILGLIFLVGGLILWLTFRQTRQSS</sequence>
<evidence type="ECO:0000256" key="6">
    <source>
        <dbReference type="ARBA" id="ARBA00023136"/>
    </source>
</evidence>
<organism evidence="9 10">
    <name type="scientific">Candidatus Woesebacteria bacterium RIFCSPHIGHO2_01_FULL_44_21</name>
    <dbReference type="NCBI Taxonomy" id="1802503"/>
    <lineage>
        <taxon>Bacteria</taxon>
        <taxon>Candidatus Woeseibacteriota</taxon>
    </lineage>
</organism>
<keyword evidence="7" id="KW-0460">Magnesium</keyword>
<feature type="binding site" evidence="7">
    <location>
        <position position="170"/>
    </location>
    <ligand>
        <name>Mg(2+)</name>
        <dbReference type="ChEBI" id="CHEBI:18420"/>
    </ligand>
</feature>
<feature type="transmembrane region" description="Helical" evidence="8">
    <location>
        <begin position="330"/>
        <end position="349"/>
    </location>
</feature>
<dbReference type="Proteomes" id="UP000178870">
    <property type="component" value="Unassembled WGS sequence"/>
</dbReference>
<feature type="transmembrane region" description="Helical" evidence="8">
    <location>
        <begin position="231"/>
        <end position="251"/>
    </location>
</feature>
<feature type="transmembrane region" description="Helical" evidence="8">
    <location>
        <begin position="306"/>
        <end position="324"/>
    </location>
</feature>
<feature type="transmembrane region" description="Helical" evidence="8">
    <location>
        <begin position="6"/>
        <end position="29"/>
    </location>
</feature>
<evidence type="ECO:0000256" key="2">
    <source>
        <dbReference type="ARBA" id="ARBA00022475"/>
    </source>
</evidence>
<dbReference type="Pfam" id="PF00953">
    <property type="entry name" value="Glycos_transf_4"/>
    <property type="match status" value="1"/>
</dbReference>
<evidence type="ECO:0000256" key="3">
    <source>
        <dbReference type="ARBA" id="ARBA00022679"/>
    </source>
</evidence>
<keyword evidence="3" id="KW-0808">Transferase</keyword>
<evidence type="ECO:0008006" key="11">
    <source>
        <dbReference type="Google" id="ProtNLM"/>
    </source>
</evidence>
<feature type="transmembrane region" description="Helical" evidence="8">
    <location>
        <begin position="205"/>
        <end position="224"/>
    </location>
</feature>
<dbReference type="CDD" id="cd06853">
    <property type="entry name" value="GT_WecA_like"/>
    <property type="match status" value="1"/>
</dbReference>
<dbReference type="GO" id="GO:0044038">
    <property type="term" value="P:cell wall macromolecule biosynthetic process"/>
    <property type="evidence" value="ECO:0007669"/>
    <property type="project" value="TreeGrafter"/>
</dbReference>
<evidence type="ECO:0000256" key="8">
    <source>
        <dbReference type="SAM" id="Phobius"/>
    </source>
</evidence>
<dbReference type="GO" id="GO:0016780">
    <property type="term" value="F:phosphotransferase activity, for other substituted phosphate groups"/>
    <property type="evidence" value="ECO:0007669"/>
    <property type="project" value="InterPro"/>
</dbReference>